<name>A0A4P5NQ91_9PROT</name>
<sequence length="49" mass="5509">MYGRSIAIKNLRMTAMGLVVLPDADWNPVHMQAGRLVARANSPLQKFIR</sequence>
<keyword evidence="2" id="KW-1185">Reference proteome</keyword>
<evidence type="ECO:0000313" key="2">
    <source>
        <dbReference type="Proteomes" id="UP000315095"/>
    </source>
</evidence>
<dbReference type="EMBL" id="BDLU01000024">
    <property type="protein sequence ID" value="GCE82597.1"/>
    <property type="molecule type" value="Genomic_DNA"/>
</dbReference>
<proteinExistence type="predicted"/>
<gene>
    <name evidence="1" type="ORF">MSKU9_0738</name>
</gene>
<dbReference type="Proteomes" id="UP000315095">
    <property type="component" value="Unassembled WGS sequence"/>
</dbReference>
<comment type="caution">
    <text evidence="1">The sequence shown here is derived from an EMBL/GenBank/DDBJ whole genome shotgun (WGS) entry which is preliminary data.</text>
</comment>
<reference evidence="2" key="1">
    <citation type="submission" date="2017-01" db="EMBL/GenBank/DDBJ databases">
        <title>Komagataeibacter sp. MSKU9 whole genome sequencing project.</title>
        <authorList>
            <person name="Matsutani M."/>
            <person name="Naloka K."/>
            <person name="Theeragool G."/>
            <person name="Yakushi T."/>
            <person name="Matsushita K."/>
        </authorList>
    </citation>
    <scope>NUCLEOTIDE SEQUENCE [LARGE SCALE GENOMIC DNA]</scope>
    <source>
        <strain evidence="2">MSKU9</strain>
    </source>
</reference>
<evidence type="ECO:0000313" key="1">
    <source>
        <dbReference type="EMBL" id="GCE82597.1"/>
    </source>
</evidence>
<organism evidence="1 2">
    <name type="scientific">Komagataeibacter diospyri</name>
    <dbReference type="NCBI Taxonomy" id="1932662"/>
    <lineage>
        <taxon>Bacteria</taxon>
        <taxon>Pseudomonadati</taxon>
        <taxon>Pseudomonadota</taxon>
        <taxon>Alphaproteobacteria</taxon>
        <taxon>Acetobacterales</taxon>
        <taxon>Acetobacteraceae</taxon>
        <taxon>Komagataeibacter</taxon>
    </lineage>
</organism>
<dbReference type="AlphaFoldDB" id="A0A4P5NQ91"/>
<protein>
    <submittedName>
        <fullName evidence="1">Uncharacterized protein</fullName>
    </submittedName>
</protein>
<accession>A0A4P5NQ91</accession>